<evidence type="ECO:0000313" key="3">
    <source>
        <dbReference type="Proteomes" id="UP000264036"/>
    </source>
</evidence>
<dbReference type="Proteomes" id="UP000264036">
    <property type="component" value="Unassembled WGS sequence"/>
</dbReference>
<organism evidence="2 3">
    <name type="scientific">Advenella kashmirensis</name>
    <dbReference type="NCBI Taxonomy" id="310575"/>
    <lineage>
        <taxon>Bacteria</taxon>
        <taxon>Pseudomonadati</taxon>
        <taxon>Pseudomonadota</taxon>
        <taxon>Betaproteobacteria</taxon>
        <taxon>Burkholderiales</taxon>
        <taxon>Alcaligenaceae</taxon>
    </lineage>
</organism>
<dbReference type="InterPro" id="IPR031876">
    <property type="entry name" value="DUF4760"/>
</dbReference>
<feature type="signal peptide" evidence="1">
    <location>
        <begin position="1"/>
        <end position="21"/>
    </location>
</feature>
<proteinExistence type="predicted"/>
<evidence type="ECO:0008006" key="4">
    <source>
        <dbReference type="Google" id="ProtNLM"/>
    </source>
</evidence>
<dbReference type="Pfam" id="PF15956">
    <property type="entry name" value="DUF4760"/>
    <property type="match status" value="1"/>
</dbReference>
<protein>
    <recommendedName>
        <fullName evidence="4">DUF4760 domain-containing protein</fullName>
    </recommendedName>
</protein>
<dbReference type="EMBL" id="DOEK01000028">
    <property type="protein sequence ID" value="HBP30001.1"/>
    <property type="molecule type" value="Genomic_DNA"/>
</dbReference>
<name>A0A356LHD7_9BURK</name>
<evidence type="ECO:0000256" key="1">
    <source>
        <dbReference type="SAM" id="SignalP"/>
    </source>
</evidence>
<gene>
    <name evidence="2" type="ORF">DD666_11360</name>
</gene>
<accession>A0A356LHD7</accession>
<sequence length="193" mass="21879">MMFNGCSVRAPLWGAFSLVLAVAGCHHFDRATVWQFAKNNPTAPIMSLATLIAYNGLRTQRKIARVKNALDFQNNYLSSEISKKYIANAVQIANNKPAEELSVATLNDQDLLCIREVLNSFERMAIGIEIKVYDSKVLFRSYASTVLTVWKALRPYIRERQQSASYVYCHVDKLAADWMAKRGKKISRRDKAV</sequence>
<keyword evidence="1" id="KW-0732">Signal</keyword>
<feature type="chain" id="PRO_5016807999" description="DUF4760 domain-containing protein" evidence="1">
    <location>
        <begin position="22"/>
        <end position="193"/>
    </location>
</feature>
<reference evidence="2 3" key="1">
    <citation type="journal article" date="2018" name="Nat. Biotechnol.">
        <title>A standardized bacterial taxonomy based on genome phylogeny substantially revises the tree of life.</title>
        <authorList>
            <person name="Parks D.H."/>
            <person name="Chuvochina M."/>
            <person name="Waite D.W."/>
            <person name="Rinke C."/>
            <person name="Skarshewski A."/>
            <person name="Chaumeil P.A."/>
            <person name="Hugenholtz P."/>
        </authorList>
    </citation>
    <scope>NUCLEOTIDE SEQUENCE [LARGE SCALE GENOMIC DNA]</scope>
    <source>
        <strain evidence="2">UBA10707</strain>
    </source>
</reference>
<evidence type="ECO:0000313" key="2">
    <source>
        <dbReference type="EMBL" id="HBP30001.1"/>
    </source>
</evidence>
<comment type="caution">
    <text evidence="2">The sequence shown here is derived from an EMBL/GenBank/DDBJ whole genome shotgun (WGS) entry which is preliminary data.</text>
</comment>
<dbReference type="AlphaFoldDB" id="A0A356LHD7"/>